<comment type="caution">
    <text evidence="3">The sequence shown here is derived from an EMBL/GenBank/DDBJ whole genome shotgun (WGS) entry which is preliminary data.</text>
</comment>
<accession>A0A556A7G9</accession>
<dbReference type="SUPFAM" id="SSF53850">
    <property type="entry name" value="Periplasmic binding protein-like II"/>
    <property type="match status" value="1"/>
</dbReference>
<keyword evidence="4" id="KW-1185">Reference proteome</keyword>
<evidence type="ECO:0000256" key="2">
    <source>
        <dbReference type="SAM" id="MobiDB-lite"/>
    </source>
</evidence>
<dbReference type="CDD" id="cd07012">
    <property type="entry name" value="PBP2_Bug_TTT"/>
    <property type="match status" value="1"/>
</dbReference>
<dbReference type="PIRSF" id="PIRSF017082">
    <property type="entry name" value="YflP"/>
    <property type="match status" value="1"/>
</dbReference>
<dbReference type="Pfam" id="PF03401">
    <property type="entry name" value="TctC"/>
    <property type="match status" value="1"/>
</dbReference>
<dbReference type="EMBL" id="VLTJ01000042">
    <property type="protein sequence ID" value="TSH88835.1"/>
    <property type="molecule type" value="Genomic_DNA"/>
</dbReference>
<sequence>MRSRWMRWSCARHPVPDSGQRGQRQALSALPIRRTDGNRRRRTRRHSMPACFPPWPRALLGIAAVSLSLAAQAASWPEERPIQLILPASAGSQPDILGRLLAQRLSADLGQSIVIENKAGATGVVGNDAVVRAKPDGYTLGFTYAATIIGNKLLNPSMPHDPLTDLTPIAQVGRGGNLLVVTQDFPAKDFPGVVAEVKNNPGKYNYASWGTGSGGHIAMESIKHQTGMDIEHIPYKTVPQILTDLKGGRIQVAFVDASGPLPMIQSGELIPVVSSASVRPPATPQVPTLLEQGVQFNADAWFGLFGPKGMDPALVERINAAMNKAMVDPEIAARFEQLNMAAPQPRTSAEFAATIANDVKVWDEVIKAAHISLP</sequence>
<protein>
    <submittedName>
        <fullName evidence="3">Tripartite tricarboxylate transporter substrate binding protein</fullName>
    </submittedName>
</protein>
<name>A0A556A7G9_9BURK</name>
<dbReference type="AlphaFoldDB" id="A0A556A7G9"/>
<evidence type="ECO:0000256" key="1">
    <source>
        <dbReference type="ARBA" id="ARBA00006987"/>
    </source>
</evidence>
<dbReference type="InterPro" id="IPR042100">
    <property type="entry name" value="Bug_dom1"/>
</dbReference>
<dbReference type="PANTHER" id="PTHR42928:SF5">
    <property type="entry name" value="BLR1237 PROTEIN"/>
    <property type="match status" value="1"/>
</dbReference>
<reference evidence="3 4" key="1">
    <citation type="submission" date="2019-07" db="EMBL/GenBank/DDBJ databases">
        <title>Qingshengfaniella alkalisoli gen. nov., sp. nov., isolated from saline soil.</title>
        <authorList>
            <person name="Xu L."/>
            <person name="Huang X.-X."/>
            <person name="Sun J.-Q."/>
        </authorList>
    </citation>
    <scope>NUCLEOTIDE SEQUENCE [LARGE SCALE GENOMIC DNA]</scope>
    <source>
        <strain evidence="3 4">DSM 27279</strain>
    </source>
</reference>
<proteinExistence type="inferred from homology"/>
<dbReference type="PANTHER" id="PTHR42928">
    <property type="entry name" value="TRICARBOXYLATE-BINDING PROTEIN"/>
    <property type="match status" value="1"/>
</dbReference>
<comment type="similarity">
    <text evidence="1">Belongs to the UPF0065 (bug) family.</text>
</comment>
<gene>
    <name evidence="3" type="ORF">FOZ76_24675</name>
</gene>
<dbReference type="Gene3D" id="3.40.190.150">
    <property type="entry name" value="Bordetella uptake gene, domain 1"/>
    <property type="match status" value="1"/>
</dbReference>
<evidence type="ECO:0000313" key="4">
    <source>
        <dbReference type="Proteomes" id="UP000318405"/>
    </source>
</evidence>
<feature type="region of interest" description="Disordered" evidence="2">
    <location>
        <begin position="30"/>
        <end position="49"/>
    </location>
</feature>
<dbReference type="Gene3D" id="3.40.190.10">
    <property type="entry name" value="Periplasmic binding protein-like II"/>
    <property type="match status" value="1"/>
</dbReference>
<evidence type="ECO:0000313" key="3">
    <source>
        <dbReference type="EMBL" id="TSH88835.1"/>
    </source>
</evidence>
<dbReference type="InterPro" id="IPR005064">
    <property type="entry name" value="BUG"/>
</dbReference>
<dbReference type="OrthoDB" id="8678477at2"/>
<organism evidence="3 4">
    <name type="scientific">Verticiella sediminum</name>
    <dbReference type="NCBI Taxonomy" id="1247510"/>
    <lineage>
        <taxon>Bacteria</taxon>
        <taxon>Pseudomonadati</taxon>
        <taxon>Pseudomonadota</taxon>
        <taxon>Betaproteobacteria</taxon>
        <taxon>Burkholderiales</taxon>
        <taxon>Alcaligenaceae</taxon>
        <taxon>Verticiella</taxon>
    </lineage>
</organism>
<dbReference type="Proteomes" id="UP000318405">
    <property type="component" value="Unassembled WGS sequence"/>
</dbReference>